<gene>
    <name evidence="1" type="ORF">K443DRAFT_81012</name>
</gene>
<keyword evidence="2" id="KW-1185">Reference proteome</keyword>
<accession>A0A0C9XZP7</accession>
<dbReference type="OrthoDB" id="3032037at2759"/>
<reference evidence="2" key="2">
    <citation type="submission" date="2015-01" db="EMBL/GenBank/DDBJ databases">
        <title>Evolutionary Origins and Diversification of the Mycorrhizal Mutualists.</title>
        <authorList>
            <consortium name="DOE Joint Genome Institute"/>
            <consortium name="Mycorrhizal Genomics Consortium"/>
            <person name="Kohler A."/>
            <person name="Kuo A."/>
            <person name="Nagy L.G."/>
            <person name="Floudas D."/>
            <person name="Copeland A."/>
            <person name="Barry K.W."/>
            <person name="Cichocki N."/>
            <person name="Veneault-Fourrey C."/>
            <person name="LaButti K."/>
            <person name="Lindquist E.A."/>
            <person name="Lipzen A."/>
            <person name="Lundell T."/>
            <person name="Morin E."/>
            <person name="Murat C."/>
            <person name="Riley R."/>
            <person name="Ohm R."/>
            <person name="Sun H."/>
            <person name="Tunlid A."/>
            <person name="Henrissat B."/>
            <person name="Grigoriev I.V."/>
            <person name="Hibbett D.S."/>
            <person name="Martin F."/>
        </authorList>
    </citation>
    <scope>NUCLEOTIDE SEQUENCE [LARGE SCALE GENOMIC DNA]</scope>
    <source>
        <strain evidence="2">LaAM-08-1</strain>
    </source>
</reference>
<proteinExistence type="predicted"/>
<evidence type="ECO:0000313" key="2">
    <source>
        <dbReference type="Proteomes" id="UP000054477"/>
    </source>
</evidence>
<dbReference type="HOGENOM" id="CLU_200663_0_0_1"/>
<dbReference type="Proteomes" id="UP000054477">
    <property type="component" value="Unassembled WGS sequence"/>
</dbReference>
<dbReference type="EMBL" id="KN838536">
    <property type="protein sequence ID" value="KIK10386.1"/>
    <property type="molecule type" value="Genomic_DNA"/>
</dbReference>
<dbReference type="AlphaFoldDB" id="A0A0C9XZP7"/>
<protein>
    <submittedName>
        <fullName evidence="1">Unplaced genomic scaffold K443scaffold_1, whole genome shotgun sequence</fullName>
    </submittedName>
</protein>
<sequence length="61" mass="6907">MGFSSKEVWVMGYCGCMGYKALFPVNQLGGLKNVWNLREYGVSEPWVTRESTVPPISFNNM</sequence>
<evidence type="ECO:0000313" key="1">
    <source>
        <dbReference type="EMBL" id="KIK10386.1"/>
    </source>
</evidence>
<name>A0A0C9XZP7_9AGAR</name>
<reference evidence="1 2" key="1">
    <citation type="submission" date="2014-04" db="EMBL/GenBank/DDBJ databases">
        <authorList>
            <consortium name="DOE Joint Genome Institute"/>
            <person name="Kuo A."/>
            <person name="Kohler A."/>
            <person name="Nagy L.G."/>
            <person name="Floudas D."/>
            <person name="Copeland A."/>
            <person name="Barry K.W."/>
            <person name="Cichocki N."/>
            <person name="Veneault-Fourrey C."/>
            <person name="LaButti K."/>
            <person name="Lindquist E.A."/>
            <person name="Lipzen A."/>
            <person name="Lundell T."/>
            <person name="Morin E."/>
            <person name="Murat C."/>
            <person name="Sun H."/>
            <person name="Tunlid A."/>
            <person name="Henrissat B."/>
            <person name="Grigoriev I.V."/>
            <person name="Hibbett D.S."/>
            <person name="Martin F."/>
            <person name="Nordberg H.P."/>
            <person name="Cantor M.N."/>
            <person name="Hua S.X."/>
        </authorList>
    </citation>
    <scope>NUCLEOTIDE SEQUENCE [LARGE SCALE GENOMIC DNA]</scope>
    <source>
        <strain evidence="1 2">LaAM-08-1</strain>
    </source>
</reference>
<organism evidence="1 2">
    <name type="scientific">Laccaria amethystina LaAM-08-1</name>
    <dbReference type="NCBI Taxonomy" id="1095629"/>
    <lineage>
        <taxon>Eukaryota</taxon>
        <taxon>Fungi</taxon>
        <taxon>Dikarya</taxon>
        <taxon>Basidiomycota</taxon>
        <taxon>Agaricomycotina</taxon>
        <taxon>Agaricomycetes</taxon>
        <taxon>Agaricomycetidae</taxon>
        <taxon>Agaricales</taxon>
        <taxon>Agaricineae</taxon>
        <taxon>Hydnangiaceae</taxon>
        <taxon>Laccaria</taxon>
    </lineage>
</organism>